<organism evidence="5 6">
    <name type="scientific">Clostridium thermosuccinogenes</name>
    <dbReference type="NCBI Taxonomy" id="84032"/>
    <lineage>
        <taxon>Bacteria</taxon>
        <taxon>Bacillati</taxon>
        <taxon>Bacillota</taxon>
        <taxon>Clostridia</taxon>
        <taxon>Eubacteriales</taxon>
        <taxon>Clostridiaceae</taxon>
        <taxon>Clostridium</taxon>
    </lineage>
</organism>
<evidence type="ECO:0000313" key="6">
    <source>
        <dbReference type="Proteomes" id="UP000236151"/>
    </source>
</evidence>
<dbReference type="KEGG" id="cthd:CDO33_02105"/>
<gene>
    <name evidence="5" type="ORF">CDQ84_17670</name>
</gene>
<dbReference type="Proteomes" id="UP000236151">
    <property type="component" value="Unassembled WGS sequence"/>
</dbReference>
<evidence type="ECO:0000259" key="4">
    <source>
        <dbReference type="Pfam" id="PF01613"/>
    </source>
</evidence>
<comment type="cofactor">
    <cofactor evidence="1">
        <name>FMN</name>
        <dbReference type="ChEBI" id="CHEBI:58210"/>
    </cofactor>
</comment>
<dbReference type="RefSeq" id="WP_103083064.1">
    <property type="nucleotide sequence ID" value="NZ_CP021850.1"/>
</dbReference>
<dbReference type="InterPro" id="IPR052174">
    <property type="entry name" value="Flavoredoxin"/>
</dbReference>
<proteinExistence type="inferred from homology"/>
<evidence type="ECO:0000313" key="5">
    <source>
        <dbReference type="EMBL" id="PNT95110.1"/>
    </source>
</evidence>
<name>A0A2K2F8K5_9CLOT</name>
<dbReference type="Pfam" id="PF01613">
    <property type="entry name" value="Flavin_Reduct"/>
    <property type="match status" value="1"/>
</dbReference>
<dbReference type="InterPro" id="IPR002563">
    <property type="entry name" value="Flavin_Rdtase-like_dom"/>
</dbReference>
<keyword evidence="6" id="KW-1185">Reference proteome</keyword>
<dbReference type="SUPFAM" id="SSF50475">
    <property type="entry name" value="FMN-binding split barrel"/>
    <property type="match status" value="1"/>
</dbReference>
<sequence length="213" mass="24230">MKKEFYAKPEKVTEAWPDEFTVFSWQDFVTAIPSPLFLITTYKSNGKENACMQSWSTFVGDSGEFICIIGSVSKGGHLYQSLKETKCCVLNFPSRDIYDKCMKTIENNGFDDDEITKSGLTAEKAKTVNAPRIAECFLNIECEFLWEHEHFEGSRDVTVALKATHICMDSDYYDENKLGRYGKAGYIYNIHSPRNPETGELMPDCLGALELYK</sequence>
<keyword evidence="2" id="KW-0285">Flavoprotein</keyword>
<accession>A0A2K2F8K5</accession>
<reference evidence="5 6" key="1">
    <citation type="submission" date="2017-06" db="EMBL/GenBank/DDBJ databases">
        <title>Investigating the central metabolism of Clostridium thermosuccinogenes.</title>
        <authorList>
            <person name="Koendjbiharie J.G."/>
            <person name="van Kranenburg R."/>
        </authorList>
    </citation>
    <scope>NUCLEOTIDE SEQUENCE [LARGE SCALE GENOMIC DNA]</scope>
    <source>
        <strain evidence="5 6">DSM 5806</strain>
    </source>
</reference>
<dbReference type="AlphaFoldDB" id="A0A2K2F8K5"/>
<comment type="similarity">
    <text evidence="3">Belongs to the flavoredoxin family.</text>
</comment>
<protein>
    <submittedName>
        <fullName evidence="5">Flavin reductase</fullName>
    </submittedName>
</protein>
<dbReference type="PANTHER" id="PTHR43567:SF1">
    <property type="entry name" value="FLAVOREDOXIN"/>
    <property type="match status" value="1"/>
</dbReference>
<dbReference type="InterPro" id="IPR012349">
    <property type="entry name" value="Split_barrel_FMN-bd"/>
</dbReference>
<dbReference type="GO" id="GO:0016646">
    <property type="term" value="F:oxidoreductase activity, acting on the CH-NH group of donors, NAD or NADP as acceptor"/>
    <property type="evidence" value="ECO:0007669"/>
    <property type="project" value="UniProtKB-ARBA"/>
</dbReference>
<evidence type="ECO:0000256" key="2">
    <source>
        <dbReference type="ARBA" id="ARBA00022630"/>
    </source>
</evidence>
<evidence type="ECO:0000256" key="1">
    <source>
        <dbReference type="ARBA" id="ARBA00001917"/>
    </source>
</evidence>
<dbReference type="OrthoDB" id="9792436at2"/>
<comment type="caution">
    <text evidence="5">The sequence shown here is derived from an EMBL/GenBank/DDBJ whole genome shotgun (WGS) entry which is preliminary data.</text>
</comment>
<feature type="domain" description="Flavin reductase like" evidence="4">
    <location>
        <begin position="31"/>
        <end position="150"/>
    </location>
</feature>
<dbReference type="GO" id="GO:0010181">
    <property type="term" value="F:FMN binding"/>
    <property type="evidence" value="ECO:0007669"/>
    <property type="project" value="InterPro"/>
</dbReference>
<evidence type="ECO:0000256" key="3">
    <source>
        <dbReference type="ARBA" id="ARBA00038054"/>
    </source>
</evidence>
<dbReference type="EMBL" id="NIOJ01000076">
    <property type="protein sequence ID" value="PNT95110.1"/>
    <property type="molecule type" value="Genomic_DNA"/>
</dbReference>
<dbReference type="PANTHER" id="PTHR43567">
    <property type="entry name" value="FLAVOREDOXIN-RELATED-RELATED"/>
    <property type="match status" value="1"/>
</dbReference>
<dbReference type="Gene3D" id="2.30.110.10">
    <property type="entry name" value="Electron Transport, Fmn-binding Protein, Chain A"/>
    <property type="match status" value="1"/>
</dbReference>